<gene>
    <name evidence="1" type="ORF">NX780_24570</name>
</gene>
<name>A0ABT2ATR0_9BURK</name>
<protein>
    <submittedName>
        <fullName evidence="1">DUF3025 domain-containing protein</fullName>
    </submittedName>
</protein>
<accession>A0ABT2ATR0</accession>
<comment type="caution">
    <text evidence="1">The sequence shown here is derived from an EMBL/GenBank/DDBJ whole genome shotgun (WGS) entry which is preliminary data.</text>
</comment>
<organism evidence="1 2">
    <name type="scientific">Massilia agri</name>
    <dbReference type="NCBI Taxonomy" id="1886785"/>
    <lineage>
        <taxon>Bacteria</taxon>
        <taxon>Pseudomonadati</taxon>
        <taxon>Pseudomonadota</taxon>
        <taxon>Betaproteobacteria</taxon>
        <taxon>Burkholderiales</taxon>
        <taxon>Oxalobacteraceae</taxon>
        <taxon>Telluria group</taxon>
        <taxon>Massilia</taxon>
    </lineage>
</organism>
<dbReference type="InterPro" id="IPR021390">
    <property type="entry name" value="DUF3025"/>
</dbReference>
<evidence type="ECO:0000313" key="2">
    <source>
        <dbReference type="Proteomes" id="UP001206572"/>
    </source>
</evidence>
<evidence type="ECO:0000313" key="1">
    <source>
        <dbReference type="EMBL" id="MCS0599521.1"/>
    </source>
</evidence>
<dbReference type="Proteomes" id="UP001206572">
    <property type="component" value="Unassembled WGS sequence"/>
</dbReference>
<sequence>MLSCIDWSRPWYDTVRPGFERLALAGEDFLDAFNRSAASLGLTNHQGLPLRFVPQAMLPEGTAYEEFIGATGQVPTRDNLHDFFNGLVWQTFPLIKRQLNALQAAQIAQAGVGKSRGPARDAATIFDENAALLLVREGEAGRALVDELRGHCWLAALFEKRAMFGADVQISLFGHALMEKLVAPRKAITAHTLVVHAGDDVFALAPEAQRAWIDAHVANRLLEEGLTTSSFTPLPVLGVPGWWPAQDRDFYLETSVFRPKRATN</sequence>
<dbReference type="EMBL" id="JANUHA010000032">
    <property type="protein sequence ID" value="MCS0599521.1"/>
    <property type="molecule type" value="Genomic_DNA"/>
</dbReference>
<dbReference type="RefSeq" id="WP_258830517.1">
    <property type="nucleotide sequence ID" value="NZ_JANUHA010000032.1"/>
</dbReference>
<proteinExistence type="predicted"/>
<reference evidence="1 2" key="1">
    <citation type="submission" date="2022-08" db="EMBL/GenBank/DDBJ databases">
        <title>Reclassification of Massilia species as members of the genera Telluria, Duganella, Pseudoduganella, Mokoshia gen. nov. and Zemynaea gen. nov. using orthogonal and non-orthogonal genome-based approaches.</title>
        <authorList>
            <person name="Bowman J.P."/>
        </authorList>
    </citation>
    <scope>NUCLEOTIDE SEQUENCE [LARGE SCALE GENOMIC DNA]</scope>
    <source>
        <strain evidence="1 2">JCM 31661</strain>
    </source>
</reference>
<keyword evidence="2" id="KW-1185">Reference proteome</keyword>
<dbReference type="Pfam" id="PF11227">
    <property type="entry name" value="DUF3025"/>
    <property type="match status" value="1"/>
</dbReference>